<sequence length="233" mass="26367">MAKPTPLLVSINHQLVALQTLQLLQQERGGKDDTSAHLDQASQAPLFSIDRPSPIQYGMGQDQEAAFTNTSCQVWKQAGRRKGTNQSPEEEEENGFEPLQPQPKDSSPLRPPRPRTLTEIALHSMLSRVVDLTSQLVNVEQTLLFPLLQEHHSSDHLKDSIEFRNICSHMASQGQGWQFDRDLYAAYECLKTIVKKLICSLAVFPSESYAIARSSLRQVLQNLPEMRETRSYR</sequence>
<dbReference type="EMBL" id="AKHW03003532">
    <property type="protein sequence ID" value="KYO34369.1"/>
    <property type="molecule type" value="Genomic_DNA"/>
</dbReference>
<dbReference type="GeneID" id="102561894"/>
<dbReference type="Proteomes" id="UP000050525">
    <property type="component" value="Unassembled WGS sequence"/>
</dbReference>
<dbReference type="PANTHER" id="PTHR36961">
    <property type="entry name" value="LEUKEMIA-ASSOCIATED PROTEIN 7"/>
    <property type="match status" value="1"/>
</dbReference>
<evidence type="ECO:0000313" key="2">
    <source>
        <dbReference type="EMBL" id="KYO34369.1"/>
    </source>
</evidence>
<dbReference type="CTD" id="220107"/>
<dbReference type="Pfam" id="PF15760">
    <property type="entry name" value="DLEU7"/>
    <property type="match status" value="1"/>
</dbReference>
<comment type="caution">
    <text evidence="2">The sequence shown here is derived from an EMBL/GenBank/DDBJ whole genome shotgun (WGS) entry which is preliminary data.</text>
</comment>
<accession>A0A151NCN0</accession>
<gene>
    <name evidence="2" type="primary">DLEU7</name>
    <name evidence="2" type="ORF">Y1Q_0007640</name>
</gene>
<proteinExistence type="predicted"/>
<dbReference type="AlphaFoldDB" id="A0A151NCN0"/>
<dbReference type="PANTHER" id="PTHR36961:SF1">
    <property type="entry name" value="LEUKEMIA-ASSOCIATED PROTEIN 7"/>
    <property type="match status" value="1"/>
</dbReference>
<dbReference type="eggNOG" id="ENOG502SA9N">
    <property type="taxonomic scope" value="Eukaryota"/>
</dbReference>
<organism evidence="2 3">
    <name type="scientific">Alligator mississippiensis</name>
    <name type="common">American alligator</name>
    <dbReference type="NCBI Taxonomy" id="8496"/>
    <lineage>
        <taxon>Eukaryota</taxon>
        <taxon>Metazoa</taxon>
        <taxon>Chordata</taxon>
        <taxon>Craniata</taxon>
        <taxon>Vertebrata</taxon>
        <taxon>Euteleostomi</taxon>
        <taxon>Archelosauria</taxon>
        <taxon>Archosauria</taxon>
        <taxon>Crocodylia</taxon>
        <taxon>Alligatoridae</taxon>
        <taxon>Alligatorinae</taxon>
        <taxon>Alligator</taxon>
    </lineage>
</organism>
<protein>
    <submittedName>
        <fullName evidence="2">Leukemia-associated protein 7</fullName>
    </submittedName>
</protein>
<dbReference type="OrthoDB" id="8788044at2759"/>
<name>A0A151NCN0_ALLMI</name>
<feature type="region of interest" description="Disordered" evidence="1">
    <location>
        <begin position="28"/>
        <end position="58"/>
    </location>
</feature>
<dbReference type="RefSeq" id="XP_019346896.1">
    <property type="nucleotide sequence ID" value="XM_019491351.2"/>
</dbReference>
<dbReference type="InterPro" id="IPR031510">
    <property type="entry name" value="DLEU7"/>
</dbReference>
<feature type="region of interest" description="Disordered" evidence="1">
    <location>
        <begin position="76"/>
        <end position="114"/>
    </location>
</feature>
<evidence type="ECO:0000256" key="1">
    <source>
        <dbReference type="SAM" id="MobiDB-lite"/>
    </source>
</evidence>
<keyword evidence="3" id="KW-1185">Reference proteome</keyword>
<dbReference type="PhylomeDB" id="A0A151NCN0"/>
<reference evidence="2 3" key="1">
    <citation type="journal article" date="2012" name="Genome Biol.">
        <title>Sequencing three crocodilian genomes to illuminate the evolution of archosaurs and amniotes.</title>
        <authorList>
            <person name="St John J.A."/>
            <person name="Braun E.L."/>
            <person name="Isberg S.R."/>
            <person name="Miles L.G."/>
            <person name="Chong A.Y."/>
            <person name="Gongora J."/>
            <person name="Dalzell P."/>
            <person name="Moran C."/>
            <person name="Bed'hom B."/>
            <person name="Abzhanov A."/>
            <person name="Burgess S.C."/>
            <person name="Cooksey A.M."/>
            <person name="Castoe T.A."/>
            <person name="Crawford N.G."/>
            <person name="Densmore L.D."/>
            <person name="Drew J.C."/>
            <person name="Edwards S.V."/>
            <person name="Faircloth B.C."/>
            <person name="Fujita M.K."/>
            <person name="Greenwold M.J."/>
            <person name="Hoffmann F.G."/>
            <person name="Howard J.M."/>
            <person name="Iguchi T."/>
            <person name="Janes D.E."/>
            <person name="Khan S.Y."/>
            <person name="Kohno S."/>
            <person name="de Koning A.J."/>
            <person name="Lance S.L."/>
            <person name="McCarthy F.M."/>
            <person name="McCormack J.E."/>
            <person name="Merchant M.E."/>
            <person name="Peterson D.G."/>
            <person name="Pollock D.D."/>
            <person name="Pourmand N."/>
            <person name="Raney B.J."/>
            <person name="Roessler K.A."/>
            <person name="Sanford J.R."/>
            <person name="Sawyer R.H."/>
            <person name="Schmidt C.J."/>
            <person name="Triplett E.W."/>
            <person name="Tuberville T.D."/>
            <person name="Venegas-Anaya M."/>
            <person name="Howard J.T."/>
            <person name="Jarvis E.D."/>
            <person name="Guillette L.J.Jr."/>
            <person name="Glenn T.C."/>
            <person name="Green R.E."/>
            <person name="Ray D.A."/>
        </authorList>
    </citation>
    <scope>NUCLEOTIDE SEQUENCE [LARGE SCALE GENOMIC DNA]</scope>
    <source>
        <strain evidence="2">KSC_2009_1</strain>
    </source>
</reference>
<evidence type="ECO:0000313" key="3">
    <source>
        <dbReference type="Proteomes" id="UP000050525"/>
    </source>
</evidence>
<dbReference type="KEGG" id="amj:102561894"/>
<dbReference type="STRING" id="8496.A0A151NCN0"/>